<dbReference type="RefSeq" id="WP_305107357.1">
    <property type="nucleotide sequence ID" value="NZ_JAUTWS010000049.1"/>
</dbReference>
<dbReference type="EMBL" id="JAUTWS010000049">
    <property type="protein sequence ID" value="MDO9712500.1"/>
    <property type="molecule type" value="Genomic_DNA"/>
</dbReference>
<dbReference type="PANTHER" id="PTHR43685">
    <property type="entry name" value="GLYCOSYLTRANSFERASE"/>
    <property type="match status" value="1"/>
</dbReference>
<accession>A0ABT9E980</accession>
<protein>
    <submittedName>
        <fullName evidence="2">Glycosyltransferase</fullName>
        <ecNumber evidence="2">2.4.-.-</ecNumber>
    </submittedName>
</protein>
<proteinExistence type="predicted"/>
<dbReference type="GO" id="GO:0016757">
    <property type="term" value="F:glycosyltransferase activity"/>
    <property type="evidence" value="ECO:0007669"/>
    <property type="project" value="UniProtKB-KW"/>
</dbReference>
<dbReference type="SUPFAM" id="SSF53448">
    <property type="entry name" value="Nucleotide-diphospho-sugar transferases"/>
    <property type="match status" value="1"/>
</dbReference>
<dbReference type="Proteomes" id="UP001243009">
    <property type="component" value="Unassembled WGS sequence"/>
</dbReference>
<keyword evidence="3" id="KW-1185">Reference proteome</keyword>
<dbReference type="Pfam" id="PF00535">
    <property type="entry name" value="Glycos_transf_2"/>
    <property type="match status" value="1"/>
</dbReference>
<dbReference type="InterPro" id="IPR029044">
    <property type="entry name" value="Nucleotide-diphossugar_trans"/>
</dbReference>
<sequence>MLGFFFRHYAPWVDRFVIYDDGSTDNSLSILRAHPKVEVRQFTRVVADSFVLSHTAMQDEVWKESRGQADWVVVTAIDEHLHVRGREMRDYLAEQARRNTTLIPALGFDMHHPEMPPDNGLLVETVTCGRARPAFNKLSIFDPNALQETGFGAGRHVARPVGHLHLPERDEVMLWHYKHLDFERYVARENVQGRRLGPRDRASGFGRHYLRSRDEHRTFWEEMVLAGCDLSVCDFEPERAAVKPLWWRTECTPAAELRPAHVAPACCPSVSVLIKTFNHAAYVRQTIESLLSQSFQDFEIVATDDGSTDETAAILRFFDDPRIRLEVLPCNGGVAAAMNATLARARGRYLAILNSDDWALPGRLRTQVAFLDANAEISLLFGLPQPVDETGQPTQAYNDFHVPFGLPDFSRRSWLRQFFFGGNCLCAPTAMIRREAYAAVGHYDPRLTNLSDLDMWIRMLLAGHRIHVLPEKLTALRIRDNAANASAPRLDNLLRTRFETTRILRHFASMGDDLYHEVFGDEALEGAVVGSPIALKIAELAARHPAPEHQIFAAETYHEHAVLTAELARLRMLTGRLEAFRGAAFDVERVDPDLLAVRRRNLELEGQTEDFAVTMAAQAEEIRCLRVMLEESGERIAGAELALTDLAVREAMTRERLSGILQSTCWQATAPLRQLADQLPRRARRLLQRGAAAFRGIVPAEALPANGQRAGYEAAHLKNSDITSIRIAVTPDVS</sequence>
<keyword evidence="2" id="KW-0328">Glycosyltransferase</keyword>
<dbReference type="EC" id="2.4.-.-" evidence="2"/>
<feature type="domain" description="Glycosyltransferase 2-like" evidence="1">
    <location>
        <begin position="271"/>
        <end position="438"/>
    </location>
</feature>
<evidence type="ECO:0000259" key="1">
    <source>
        <dbReference type="Pfam" id="PF00535"/>
    </source>
</evidence>
<dbReference type="InterPro" id="IPR001173">
    <property type="entry name" value="Glyco_trans_2-like"/>
</dbReference>
<dbReference type="InterPro" id="IPR050834">
    <property type="entry name" value="Glycosyltransf_2"/>
</dbReference>
<evidence type="ECO:0000313" key="2">
    <source>
        <dbReference type="EMBL" id="MDO9712500.1"/>
    </source>
</evidence>
<name>A0ABT9E980_9PROT</name>
<dbReference type="PANTHER" id="PTHR43685:SF2">
    <property type="entry name" value="GLYCOSYLTRANSFERASE 2-LIKE DOMAIN-CONTAINING PROTEIN"/>
    <property type="match status" value="1"/>
</dbReference>
<gene>
    <name evidence="2" type="ORF">Q7A36_29430</name>
</gene>
<dbReference type="Pfam" id="PF13704">
    <property type="entry name" value="Glyco_tranf_2_4"/>
    <property type="match status" value="1"/>
</dbReference>
<dbReference type="Gene3D" id="3.90.550.10">
    <property type="entry name" value="Spore Coat Polysaccharide Biosynthesis Protein SpsA, Chain A"/>
    <property type="match status" value="1"/>
</dbReference>
<evidence type="ECO:0000313" key="3">
    <source>
        <dbReference type="Proteomes" id="UP001243009"/>
    </source>
</evidence>
<comment type="caution">
    <text evidence="2">The sequence shown here is derived from an EMBL/GenBank/DDBJ whole genome shotgun (WGS) entry which is preliminary data.</text>
</comment>
<organism evidence="2 3">
    <name type="scientific">Paracraurococcus lichenis</name>
    <dbReference type="NCBI Taxonomy" id="3064888"/>
    <lineage>
        <taxon>Bacteria</taxon>
        <taxon>Pseudomonadati</taxon>
        <taxon>Pseudomonadota</taxon>
        <taxon>Alphaproteobacteria</taxon>
        <taxon>Acetobacterales</taxon>
        <taxon>Roseomonadaceae</taxon>
        <taxon>Paracraurococcus</taxon>
    </lineage>
</organism>
<reference evidence="2 3" key="1">
    <citation type="submission" date="2023-08" db="EMBL/GenBank/DDBJ databases">
        <title>The draft genome sequence of Paracraurococcus sp. LOR1-02.</title>
        <authorList>
            <person name="Kingkaew E."/>
            <person name="Tanasupawat S."/>
        </authorList>
    </citation>
    <scope>NUCLEOTIDE SEQUENCE [LARGE SCALE GENOMIC DNA]</scope>
    <source>
        <strain evidence="2 3">LOR1-02</strain>
    </source>
</reference>
<keyword evidence="2" id="KW-0808">Transferase</keyword>